<evidence type="ECO:0000313" key="2">
    <source>
        <dbReference type="EMBL" id="OGG85492.1"/>
    </source>
</evidence>
<dbReference type="InterPro" id="IPR029063">
    <property type="entry name" value="SAM-dependent_MTases_sf"/>
</dbReference>
<dbReference type="PANTHER" id="PTHR34203">
    <property type="entry name" value="METHYLTRANSFERASE, FKBM FAMILY PROTEIN"/>
    <property type="match status" value="1"/>
</dbReference>
<dbReference type="AlphaFoldDB" id="A0A1F6FI04"/>
<reference evidence="2 3" key="1">
    <citation type="journal article" date="2016" name="Nat. Commun.">
        <title>Thousands of microbial genomes shed light on interconnected biogeochemical processes in an aquifer system.</title>
        <authorList>
            <person name="Anantharaman K."/>
            <person name="Brown C.T."/>
            <person name="Hug L.A."/>
            <person name="Sharon I."/>
            <person name="Castelle C.J."/>
            <person name="Probst A.J."/>
            <person name="Thomas B.C."/>
            <person name="Singh A."/>
            <person name="Wilkins M.J."/>
            <person name="Karaoz U."/>
            <person name="Brodie E.L."/>
            <person name="Williams K.H."/>
            <person name="Hubbard S.S."/>
            <person name="Banfield J.F."/>
        </authorList>
    </citation>
    <scope>NUCLEOTIDE SEQUENCE [LARGE SCALE GENOMIC DNA]</scope>
</reference>
<comment type="caution">
    <text evidence="2">The sequence shown here is derived from an EMBL/GenBank/DDBJ whole genome shotgun (WGS) entry which is preliminary data.</text>
</comment>
<organism evidence="2 3">
    <name type="scientific">Candidatus Kaiserbacteria bacterium RIFOXYB1_FULL_46_14</name>
    <dbReference type="NCBI Taxonomy" id="1798531"/>
    <lineage>
        <taxon>Bacteria</taxon>
        <taxon>Candidatus Kaiseribacteriota</taxon>
    </lineage>
</organism>
<evidence type="ECO:0000259" key="1">
    <source>
        <dbReference type="Pfam" id="PF05050"/>
    </source>
</evidence>
<dbReference type="InterPro" id="IPR006342">
    <property type="entry name" value="FkbM_mtfrase"/>
</dbReference>
<dbReference type="SUPFAM" id="SSF53335">
    <property type="entry name" value="S-adenosyl-L-methionine-dependent methyltransferases"/>
    <property type="match status" value="1"/>
</dbReference>
<protein>
    <recommendedName>
        <fullName evidence="1">Methyltransferase FkbM domain-containing protein</fullName>
    </recommendedName>
</protein>
<dbReference type="Gene3D" id="3.40.50.150">
    <property type="entry name" value="Vaccinia Virus protein VP39"/>
    <property type="match status" value="1"/>
</dbReference>
<sequence>MNDKERAELKAKIIKRYGLFKLQHSRLKRLLKDPFRTLPAYILQAIAYHHPFKIKKKTLWGVPMTYYLPEGYAIYYYGFFEANLTNFFINFLKKGDVFFDIGAHVGYYTMLARELVGETGSVHSFEPTPRTFSSLLENIKDFKNVTANNAAVFNEETEIEFVDYGPKYSAFNSYKKRNGEDMEFLGEPEVVLAKTISLDNYCREGSIRPTLVKIDAEGAEYMILQAMTDIIANVRPIITIEVAGDEEWKDNCVKSIKLLQSNGYECFESTLEGQLKTHRPQATYTYENLIFVHKDKLSHIQSLRLD</sequence>
<dbReference type="STRING" id="1798531.A2392_03330"/>
<dbReference type="Proteomes" id="UP000177395">
    <property type="component" value="Unassembled WGS sequence"/>
</dbReference>
<proteinExistence type="predicted"/>
<name>A0A1F6FI04_9BACT</name>
<evidence type="ECO:0000313" key="3">
    <source>
        <dbReference type="Proteomes" id="UP000177395"/>
    </source>
</evidence>
<dbReference type="Pfam" id="PF05050">
    <property type="entry name" value="Methyltransf_21"/>
    <property type="match status" value="1"/>
</dbReference>
<dbReference type="InterPro" id="IPR052514">
    <property type="entry name" value="SAM-dependent_MTase"/>
</dbReference>
<dbReference type="NCBIfam" id="TIGR01444">
    <property type="entry name" value="fkbM_fam"/>
    <property type="match status" value="1"/>
</dbReference>
<gene>
    <name evidence="2" type="ORF">A2392_03330</name>
</gene>
<feature type="domain" description="Methyltransferase FkbM" evidence="1">
    <location>
        <begin position="100"/>
        <end position="265"/>
    </location>
</feature>
<accession>A0A1F6FI04</accession>
<dbReference type="EMBL" id="MFMS01000007">
    <property type="protein sequence ID" value="OGG85492.1"/>
    <property type="molecule type" value="Genomic_DNA"/>
</dbReference>
<dbReference type="PANTHER" id="PTHR34203:SF15">
    <property type="entry name" value="SLL1173 PROTEIN"/>
    <property type="match status" value="1"/>
</dbReference>